<evidence type="ECO:0000313" key="2">
    <source>
        <dbReference type="Proteomes" id="UP000060699"/>
    </source>
</evidence>
<dbReference type="AlphaFoldDB" id="A0A0U3MSX8"/>
<dbReference type="Proteomes" id="UP000060699">
    <property type="component" value="Chromosome"/>
</dbReference>
<name>A0A0U3MSX8_9BURK</name>
<gene>
    <name evidence="1" type="ORF">RD2015_479</name>
</gene>
<accession>A0A0U3MSX8</accession>
<protein>
    <submittedName>
        <fullName evidence="1">Uncharacterized protein</fullName>
    </submittedName>
</protein>
<organism evidence="1 2">
    <name type="scientific">Roseateles depolymerans</name>
    <dbReference type="NCBI Taxonomy" id="76731"/>
    <lineage>
        <taxon>Bacteria</taxon>
        <taxon>Pseudomonadati</taxon>
        <taxon>Pseudomonadota</taxon>
        <taxon>Betaproteobacteria</taxon>
        <taxon>Burkholderiales</taxon>
        <taxon>Sphaerotilaceae</taxon>
        <taxon>Roseateles</taxon>
    </lineage>
</organism>
<dbReference type="KEGG" id="rdp:RD2015_479"/>
<dbReference type="EMBL" id="CP013729">
    <property type="protein sequence ID" value="ALV04980.1"/>
    <property type="molecule type" value="Genomic_DNA"/>
</dbReference>
<sequence length="79" mass="8512">MPVMSAKAAAPVAAATLKCMRDLFIEARNLPLSQLAAQLCSAEGLLVGPLAVYRMNEVEARLKPTGVRLERVPHEDDVP</sequence>
<reference evidence="1 2" key="1">
    <citation type="submission" date="2015-12" db="EMBL/GenBank/DDBJ databases">
        <title>Complete genome of Roseateles depolymerans KCTC 42856.</title>
        <authorList>
            <person name="Kim K.M."/>
        </authorList>
    </citation>
    <scope>NUCLEOTIDE SEQUENCE [LARGE SCALE GENOMIC DNA]</scope>
    <source>
        <strain evidence="1 2">KCTC 42856</strain>
    </source>
</reference>
<evidence type="ECO:0000313" key="1">
    <source>
        <dbReference type="EMBL" id="ALV04980.1"/>
    </source>
</evidence>
<keyword evidence="2" id="KW-1185">Reference proteome</keyword>
<proteinExistence type="predicted"/>